<name>A0AA40F4I3_9PEZI</name>
<sequence>MLLSTLPWNDRDDGCISPLDGFKVDALAAAEYPTYPANSSATGLNDAGRRMAFPPSRSLRGVWTASLRLEGRSRTSCVAVGGKRYSSGEGAGCEKQNGRPSWVRWRGSGPRWVRGESRPVPVRSQLRVCHGVDLFHVPLALTASSTSPHPRPHQR</sequence>
<evidence type="ECO:0000313" key="1">
    <source>
        <dbReference type="EMBL" id="KAK0751047.1"/>
    </source>
</evidence>
<organism evidence="1 2">
    <name type="scientific">Schizothecium vesticola</name>
    <dbReference type="NCBI Taxonomy" id="314040"/>
    <lineage>
        <taxon>Eukaryota</taxon>
        <taxon>Fungi</taxon>
        <taxon>Dikarya</taxon>
        <taxon>Ascomycota</taxon>
        <taxon>Pezizomycotina</taxon>
        <taxon>Sordariomycetes</taxon>
        <taxon>Sordariomycetidae</taxon>
        <taxon>Sordariales</taxon>
        <taxon>Schizotheciaceae</taxon>
        <taxon>Schizothecium</taxon>
    </lineage>
</organism>
<reference evidence="1" key="1">
    <citation type="submission" date="2023-06" db="EMBL/GenBank/DDBJ databases">
        <title>Genome-scale phylogeny and comparative genomics of the fungal order Sordariales.</title>
        <authorList>
            <consortium name="Lawrence Berkeley National Laboratory"/>
            <person name="Hensen N."/>
            <person name="Bonometti L."/>
            <person name="Westerberg I."/>
            <person name="Brannstrom I.O."/>
            <person name="Guillou S."/>
            <person name="Cros-Aarteil S."/>
            <person name="Calhoun S."/>
            <person name="Haridas S."/>
            <person name="Kuo A."/>
            <person name="Mondo S."/>
            <person name="Pangilinan J."/>
            <person name="Riley R."/>
            <person name="LaButti K."/>
            <person name="Andreopoulos B."/>
            <person name="Lipzen A."/>
            <person name="Chen C."/>
            <person name="Yanf M."/>
            <person name="Daum C."/>
            <person name="Ng V."/>
            <person name="Clum A."/>
            <person name="Steindorff A."/>
            <person name="Ohm R."/>
            <person name="Martin F."/>
            <person name="Silar P."/>
            <person name="Natvig D."/>
            <person name="Lalanne C."/>
            <person name="Gautier V."/>
            <person name="Ament-velasquez S.L."/>
            <person name="Kruys A."/>
            <person name="Hutchinson M.I."/>
            <person name="Powell A.J."/>
            <person name="Barry K."/>
            <person name="Miller A.N."/>
            <person name="Grigoriev I.V."/>
            <person name="Debuchy R."/>
            <person name="Gladieux P."/>
            <person name="Thoren M.H."/>
            <person name="Johannesson H."/>
        </authorList>
    </citation>
    <scope>NUCLEOTIDE SEQUENCE</scope>
    <source>
        <strain evidence="1">SMH3187-1</strain>
    </source>
</reference>
<dbReference type="AlphaFoldDB" id="A0AA40F4I3"/>
<proteinExistence type="predicted"/>
<protein>
    <submittedName>
        <fullName evidence="1">Uncharacterized protein</fullName>
    </submittedName>
</protein>
<accession>A0AA40F4I3</accession>
<dbReference type="EMBL" id="JAUKUD010000002">
    <property type="protein sequence ID" value="KAK0751047.1"/>
    <property type="molecule type" value="Genomic_DNA"/>
</dbReference>
<dbReference type="Proteomes" id="UP001172155">
    <property type="component" value="Unassembled WGS sequence"/>
</dbReference>
<comment type="caution">
    <text evidence="1">The sequence shown here is derived from an EMBL/GenBank/DDBJ whole genome shotgun (WGS) entry which is preliminary data.</text>
</comment>
<evidence type="ECO:0000313" key="2">
    <source>
        <dbReference type="Proteomes" id="UP001172155"/>
    </source>
</evidence>
<keyword evidence="2" id="KW-1185">Reference proteome</keyword>
<gene>
    <name evidence="1" type="ORF">B0T18DRAFT_61719</name>
</gene>